<evidence type="ECO:0000256" key="8">
    <source>
        <dbReference type="ARBA" id="ARBA00022989"/>
    </source>
</evidence>
<sequence length="141" mass="15531">MNATSILSVLVGWSLSMTIGFGQSISSLDTTVFTIVEKQPEFPGGKDSLDAFIKRNLHYSPEARKAGIKGRVLSSFIVETDGRLTDVRLLTGIGAGCDEEAIRIIRAMPRWLPGRQSGTPIRVKYTLPIWFGVDAPRRKKP</sequence>
<evidence type="ECO:0000256" key="7">
    <source>
        <dbReference type="ARBA" id="ARBA00022927"/>
    </source>
</evidence>
<dbReference type="GO" id="GO:0098797">
    <property type="term" value="C:plasma membrane protein complex"/>
    <property type="evidence" value="ECO:0007669"/>
    <property type="project" value="TreeGrafter"/>
</dbReference>
<dbReference type="SUPFAM" id="SSF74653">
    <property type="entry name" value="TolA/TonB C-terminal domain"/>
    <property type="match status" value="1"/>
</dbReference>
<evidence type="ECO:0000256" key="2">
    <source>
        <dbReference type="ARBA" id="ARBA00006555"/>
    </source>
</evidence>
<keyword evidence="7" id="KW-0653">Protein transport</keyword>
<evidence type="ECO:0000313" key="12">
    <source>
        <dbReference type="Proteomes" id="UP000477386"/>
    </source>
</evidence>
<comment type="similarity">
    <text evidence="2">Belongs to the TonB family.</text>
</comment>
<organism evidence="11 12">
    <name type="scientific">Spirosoma agri</name>
    <dbReference type="NCBI Taxonomy" id="1987381"/>
    <lineage>
        <taxon>Bacteria</taxon>
        <taxon>Pseudomonadati</taxon>
        <taxon>Bacteroidota</taxon>
        <taxon>Cytophagia</taxon>
        <taxon>Cytophagales</taxon>
        <taxon>Cytophagaceae</taxon>
        <taxon>Spirosoma</taxon>
    </lineage>
</organism>
<dbReference type="RefSeq" id="WP_164041608.1">
    <property type="nucleotide sequence ID" value="NZ_JAAGNZ010000002.1"/>
</dbReference>
<keyword evidence="3" id="KW-0813">Transport</keyword>
<evidence type="ECO:0000256" key="4">
    <source>
        <dbReference type="ARBA" id="ARBA00022475"/>
    </source>
</evidence>
<dbReference type="Pfam" id="PF03544">
    <property type="entry name" value="TonB_C"/>
    <property type="match status" value="1"/>
</dbReference>
<name>A0A6M0ILF0_9BACT</name>
<keyword evidence="4" id="KW-1003">Cell membrane</keyword>
<evidence type="ECO:0000256" key="1">
    <source>
        <dbReference type="ARBA" id="ARBA00004383"/>
    </source>
</evidence>
<dbReference type="PANTHER" id="PTHR33446">
    <property type="entry name" value="PROTEIN TONB-RELATED"/>
    <property type="match status" value="1"/>
</dbReference>
<keyword evidence="9" id="KW-0472">Membrane</keyword>
<evidence type="ECO:0000256" key="3">
    <source>
        <dbReference type="ARBA" id="ARBA00022448"/>
    </source>
</evidence>
<feature type="domain" description="TonB C-terminal" evidence="10">
    <location>
        <begin position="44"/>
        <end position="140"/>
    </location>
</feature>
<evidence type="ECO:0000313" key="11">
    <source>
        <dbReference type="EMBL" id="NEU69130.1"/>
    </source>
</evidence>
<evidence type="ECO:0000259" key="10">
    <source>
        <dbReference type="PROSITE" id="PS52015"/>
    </source>
</evidence>
<keyword evidence="6" id="KW-0812">Transmembrane</keyword>
<protein>
    <submittedName>
        <fullName evidence="11">Energy transducer TonB</fullName>
    </submittedName>
</protein>
<dbReference type="GO" id="GO:0031992">
    <property type="term" value="F:energy transducer activity"/>
    <property type="evidence" value="ECO:0007669"/>
    <property type="project" value="TreeGrafter"/>
</dbReference>
<dbReference type="GO" id="GO:0015031">
    <property type="term" value="P:protein transport"/>
    <property type="evidence" value="ECO:0007669"/>
    <property type="project" value="UniProtKB-KW"/>
</dbReference>
<dbReference type="AlphaFoldDB" id="A0A6M0ILF0"/>
<dbReference type="NCBIfam" id="TIGR01352">
    <property type="entry name" value="tonB_Cterm"/>
    <property type="match status" value="1"/>
</dbReference>
<comment type="caution">
    <text evidence="11">The sequence shown here is derived from an EMBL/GenBank/DDBJ whole genome shotgun (WGS) entry which is preliminary data.</text>
</comment>
<evidence type="ECO:0000256" key="6">
    <source>
        <dbReference type="ARBA" id="ARBA00022692"/>
    </source>
</evidence>
<dbReference type="EMBL" id="JAAGNZ010000002">
    <property type="protein sequence ID" value="NEU69130.1"/>
    <property type="molecule type" value="Genomic_DNA"/>
</dbReference>
<gene>
    <name evidence="11" type="ORF">GK091_19750</name>
</gene>
<keyword evidence="12" id="KW-1185">Reference proteome</keyword>
<dbReference type="InterPro" id="IPR051045">
    <property type="entry name" value="TonB-dependent_transducer"/>
</dbReference>
<dbReference type="Proteomes" id="UP000477386">
    <property type="component" value="Unassembled WGS sequence"/>
</dbReference>
<dbReference type="InterPro" id="IPR006260">
    <property type="entry name" value="TonB/TolA_C"/>
</dbReference>
<dbReference type="GO" id="GO:0055085">
    <property type="term" value="P:transmembrane transport"/>
    <property type="evidence" value="ECO:0007669"/>
    <property type="project" value="InterPro"/>
</dbReference>
<evidence type="ECO:0000256" key="5">
    <source>
        <dbReference type="ARBA" id="ARBA00022519"/>
    </source>
</evidence>
<reference evidence="11 12" key="1">
    <citation type="submission" date="2020-02" db="EMBL/GenBank/DDBJ databases">
        <title>Draft genome sequence of two Spirosoma agri KCTC 52727 and Spirosoma terrae KCTC 52035.</title>
        <authorList>
            <person name="Rojas J."/>
            <person name="Ambika Manirajan B."/>
            <person name="Ratering S."/>
            <person name="Suarez C."/>
            <person name="Schnell S."/>
        </authorList>
    </citation>
    <scope>NUCLEOTIDE SEQUENCE [LARGE SCALE GENOMIC DNA]</scope>
    <source>
        <strain evidence="11 12">KCTC 52727</strain>
    </source>
</reference>
<dbReference type="Gene3D" id="3.30.1150.10">
    <property type="match status" value="1"/>
</dbReference>
<accession>A0A6M0ILF0</accession>
<keyword evidence="8" id="KW-1133">Transmembrane helix</keyword>
<dbReference type="PROSITE" id="PS52015">
    <property type="entry name" value="TONB_CTD"/>
    <property type="match status" value="1"/>
</dbReference>
<comment type="subcellular location">
    <subcellularLocation>
        <location evidence="1">Cell inner membrane</location>
        <topology evidence="1">Single-pass membrane protein</topology>
        <orientation evidence="1">Periplasmic side</orientation>
    </subcellularLocation>
</comment>
<dbReference type="PANTHER" id="PTHR33446:SF2">
    <property type="entry name" value="PROTEIN TONB"/>
    <property type="match status" value="1"/>
</dbReference>
<proteinExistence type="inferred from homology"/>
<keyword evidence="5" id="KW-0997">Cell inner membrane</keyword>
<dbReference type="InterPro" id="IPR037682">
    <property type="entry name" value="TonB_C"/>
</dbReference>
<evidence type="ECO:0000256" key="9">
    <source>
        <dbReference type="ARBA" id="ARBA00023136"/>
    </source>
</evidence>